<gene>
    <name evidence="1" type="ORF">NE863_03525</name>
</gene>
<dbReference type="EMBL" id="CP098807">
    <property type="protein sequence ID" value="USJ25256.1"/>
    <property type="molecule type" value="Genomic_DNA"/>
</dbReference>
<proteinExistence type="predicted"/>
<dbReference type="OrthoDB" id="8437049at2"/>
<evidence type="ECO:0000313" key="1">
    <source>
        <dbReference type="EMBL" id="USJ25256.1"/>
    </source>
</evidence>
<accession>A0A9Q9DBL8</accession>
<dbReference type="RefSeq" id="WP_090294808.1">
    <property type="nucleotide sequence ID" value="NZ_CAXURO020000001.1"/>
</dbReference>
<dbReference type="Pfam" id="PF10098">
    <property type="entry name" value="DUF2336"/>
    <property type="match status" value="1"/>
</dbReference>
<dbReference type="InterPro" id="IPR019285">
    <property type="entry name" value="DUF2336"/>
</dbReference>
<name>A0A9Q9DBL8_ENSAD</name>
<evidence type="ECO:0000313" key="2">
    <source>
        <dbReference type="Proteomes" id="UP001055460"/>
    </source>
</evidence>
<reference evidence="1" key="1">
    <citation type="submission" date="2022-06" db="EMBL/GenBank/DDBJ databases">
        <title>Physiological and biochemical characterization and genomic elucidation of a strain of the genus Ensifer adhaerens M8 that combines arsenic oxidation and chromium reduction.</title>
        <authorList>
            <person name="Li X."/>
            <person name="Yu c."/>
        </authorList>
    </citation>
    <scope>NUCLEOTIDE SEQUENCE</scope>
    <source>
        <strain evidence="1">M8</strain>
    </source>
</reference>
<sequence>MFCVQGIIVTDRFRELERPQTGRLKDVVLMATVTGFESLRFPRKSDMKQFAELFEPLFLGSSNEARRQAAAALSQCQQIPETVAALIGGMPIAIAAIFLTRSKAIADRTLITIIRERGPEHAAAIGRRPNLSPLVVDALVEHHNPPGLAARSSAVKAAAAEQASQEDEAASLRTAREEALRREIKALAGARPQNIPQTPSSATMTDVHAALLVRFARSGEIILFSRVLGQALGTRDAQVERILLDISGQMLATSLVALDVDVADAGFVLQALYPHLREPFGETSHAAALIGAIDRTACRAQLDAWLEAEAENAAPAARHEAYFAENTANDTRHVGPRKVAATSVNGQPQRLFGRRRG</sequence>
<organism evidence="1 2">
    <name type="scientific">Ensifer adhaerens</name>
    <name type="common">Sinorhizobium morelense</name>
    <dbReference type="NCBI Taxonomy" id="106592"/>
    <lineage>
        <taxon>Bacteria</taxon>
        <taxon>Pseudomonadati</taxon>
        <taxon>Pseudomonadota</taxon>
        <taxon>Alphaproteobacteria</taxon>
        <taxon>Hyphomicrobiales</taxon>
        <taxon>Rhizobiaceae</taxon>
        <taxon>Sinorhizobium/Ensifer group</taxon>
        <taxon>Ensifer</taxon>
    </lineage>
</organism>
<protein>
    <submittedName>
        <fullName evidence="1">DUF2336 domain-containing protein</fullName>
    </submittedName>
</protein>
<dbReference type="AlphaFoldDB" id="A0A9Q9DBL8"/>
<dbReference type="Proteomes" id="UP001055460">
    <property type="component" value="Chromosome"/>
</dbReference>